<dbReference type="PANTHER" id="PTHR37540:SF10">
    <property type="entry name" value="SIGMA-70 REGION 2 FAMILY PROTEIN"/>
    <property type="match status" value="1"/>
</dbReference>
<sequence length="595" mass="67504">MELFYLEENTEYSTSAASHAAPGEQEQMATNYNSLLRQQLLGLPSRAHTYNTVVKKRKVRAKGRRPKEPHTVRRRSGNTSPLATASRTYSNMNPMTLLGSGRLDPFNVYPQDNLPHFLHSVLDHTLNHVLNAYLVSEQPQHGHKIRSVLMQEVMSDPLTWYPVMMSGITHYAFVHAQSRAQGSPDDLQASRSHRLLRLSYKTQTMAHVRADLQRNNGVPSDAALLAISTLIAHGSSASDELAFTQVHEPAQMRKAFGKGTDMHYYSSVSFEYAHWFSLVRYVNKQRGGLQGLHWPIMQQAMLLVDGTVAWRRLEAPNFVSMAPTSVFIGMAVHTPDDEANAQMRRMLGGLPLVWRTSPEQPFAGLYQCLQHMRTLVVRYNQYQRRLTSRRAGAKPDLNLIFYTRCLIIHDILELPVLPTQGAGMSGIYEVVRHAALAFMQLVLFPIASSNDTPRKLLQQMLPLLKTCCKSLADDTTDPDLYHRSSATQKPKEDNNNITVSGSLMLWAWMLAGMLALEHLQTKQEYHFMDELSPFVEHMAIKPAKSSWSMVKCVMETFLWLESECDGVGQQWWNYACLWYDARGRERKEISQASVG</sequence>
<reference evidence="2 3" key="1">
    <citation type="submission" date="2013-03" db="EMBL/GenBank/DDBJ databases">
        <title>The Genome Sequence of Phialophora europaea CBS 101466.</title>
        <authorList>
            <consortium name="The Broad Institute Genomics Platform"/>
            <person name="Cuomo C."/>
            <person name="de Hoog S."/>
            <person name="Gorbushina A."/>
            <person name="Walker B."/>
            <person name="Young S.K."/>
            <person name="Zeng Q."/>
            <person name="Gargeya S."/>
            <person name="Fitzgerald M."/>
            <person name="Haas B."/>
            <person name="Abouelleil A."/>
            <person name="Allen A.W."/>
            <person name="Alvarado L."/>
            <person name="Arachchi H.M."/>
            <person name="Berlin A.M."/>
            <person name="Chapman S.B."/>
            <person name="Gainer-Dewar J."/>
            <person name="Goldberg J."/>
            <person name="Griggs A."/>
            <person name="Gujja S."/>
            <person name="Hansen M."/>
            <person name="Howarth C."/>
            <person name="Imamovic A."/>
            <person name="Ireland A."/>
            <person name="Larimer J."/>
            <person name="McCowan C."/>
            <person name="Murphy C."/>
            <person name="Pearson M."/>
            <person name="Poon T.W."/>
            <person name="Priest M."/>
            <person name="Roberts A."/>
            <person name="Saif S."/>
            <person name="Shea T."/>
            <person name="Sisk P."/>
            <person name="Sykes S."/>
            <person name="Wortman J."/>
            <person name="Nusbaum C."/>
            <person name="Birren B."/>
        </authorList>
    </citation>
    <scope>NUCLEOTIDE SEQUENCE [LARGE SCALE GENOMIC DNA]</scope>
    <source>
        <strain evidence="2 3">CBS 101466</strain>
    </source>
</reference>
<dbReference type="VEuPathDB" id="FungiDB:HMPREF1541_10730"/>
<dbReference type="AlphaFoldDB" id="W2S6C8"/>
<proteinExistence type="predicted"/>
<dbReference type="OrthoDB" id="3469466at2759"/>
<evidence type="ECO:0000256" key="1">
    <source>
        <dbReference type="SAM" id="MobiDB-lite"/>
    </source>
</evidence>
<dbReference type="PANTHER" id="PTHR37540">
    <property type="entry name" value="TRANSCRIPTION FACTOR (ACR-2), PUTATIVE-RELATED-RELATED"/>
    <property type="match status" value="1"/>
</dbReference>
<dbReference type="eggNOG" id="ENOG502T4SQ">
    <property type="taxonomic scope" value="Eukaryota"/>
</dbReference>
<evidence type="ECO:0008006" key="4">
    <source>
        <dbReference type="Google" id="ProtNLM"/>
    </source>
</evidence>
<feature type="compositionally biased region" description="Polar residues" evidence="1">
    <location>
        <begin position="77"/>
        <end position="87"/>
    </location>
</feature>
<dbReference type="RefSeq" id="XP_008713622.1">
    <property type="nucleotide sequence ID" value="XM_008715400.1"/>
</dbReference>
<dbReference type="HOGENOM" id="CLU_015771_2_0_1"/>
<dbReference type="EMBL" id="KI635846">
    <property type="protein sequence ID" value="ETN44180.1"/>
    <property type="molecule type" value="Genomic_DNA"/>
</dbReference>
<dbReference type="InParanoid" id="W2S6C8"/>
<feature type="region of interest" description="Disordered" evidence="1">
    <location>
        <begin position="60"/>
        <end position="87"/>
    </location>
</feature>
<gene>
    <name evidence="2" type="ORF">HMPREF1541_10730</name>
</gene>
<keyword evidence="3" id="KW-1185">Reference proteome</keyword>
<evidence type="ECO:0000313" key="2">
    <source>
        <dbReference type="EMBL" id="ETN44180.1"/>
    </source>
</evidence>
<evidence type="ECO:0000313" key="3">
    <source>
        <dbReference type="Proteomes" id="UP000030752"/>
    </source>
</evidence>
<organism evidence="2 3">
    <name type="scientific">Cyphellophora europaea (strain CBS 101466)</name>
    <name type="common">Phialophora europaea</name>
    <dbReference type="NCBI Taxonomy" id="1220924"/>
    <lineage>
        <taxon>Eukaryota</taxon>
        <taxon>Fungi</taxon>
        <taxon>Dikarya</taxon>
        <taxon>Ascomycota</taxon>
        <taxon>Pezizomycotina</taxon>
        <taxon>Eurotiomycetes</taxon>
        <taxon>Chaetothyriomycetidae</taxon>
        <taxon>Chaetothyriales</taxon>
        <taxon>Cyphellophoraceae</taxon>
        <taxon>Cyphellophora</taxon>
    </lineage>
</organism>
<protein>
    <recommendedName>
        <fullName evidence="4">Transcription factor domain-containing protein</fullName>
    </recommendedName>
</protein>
<name>W2S6C8_CYPE1</name>
<dbReference type="GeneID" id="19978069"/>
<dbReference type="Proteomes" id="UP000030752">
    <property type="component" value="Unassembled WGS sequence"/>
</dbReference>
<accession>W2S6C8</accession>